<protein>
    <submittedName>
        <fullName evidence="7">Amino acid ABC transporter substrate-binding protein</fullName>
    </submittedName>
</protein>
<feature type="signal peptide" evidence="5">
    <location>
        <begin position="1"/>
        <end position="35"/>
    </location>
</feature>
<evidence type="ECO:0000313" key="8">
    <source>
        <dbReference type="EMBL" id="SAL71539.1"/>
    </source>
</evidence>
<dbReference type="STRING" id="326475.AWB66_04505"/>
<dbReference type="Proteomes" id="UP000054717">
    <property type="component" value="Unassembled WGS sequence"/>
</dbReference>
<dbReference type="AlphaFoldDB" id="A0A158JS42"/>
<evidence type="ECO:0000256" key="3">
    <source>
        <dbReference type="ARBA" id="ARBA00022729"/>
    </source>
</evidence>
<proteinExistence type="inferred from homology"/>
<feature type="chain" id="PRO_5014248899" evidence="5">
    <location>
        <begin position="36"/>
        <end position="279"/>
    </location>
</feature>
<dbReference type="SUPFAM" id="SSF53850">
    <property type="entry name" value="Periplasmic binding protein-like II"/>
    <property type="match status" value="1"/>
</dbReference>
<dbReference type="InterPro" id="IPR018313">
    <property type="entry name" value="SBP_3_CS"/>
</dbReference>
<gene>
    <name evidence="7" type="ORF">AWB66_04505</name>
    <name evidence="8" type="ORF">AWB66_04552</name>
</gene>
<dbReference type="PROSITE" id="PS01039">
    <property type="entry name" value="SBP_BACTERIAL_3"/>
    <property type="match status" value="1"/>
</dbReference>
<comment type="similarity">
    <text evidence="2 4">Belongs to the bacterial solute-binding protein 3 family.</text>
</comment>
<dbReference type="CDD" id="cd01072">
    <property type="entry name" value="PBP2_SMa0082_like"/>
    <property type="match status" value="1"/>
</dbReference>
<dbReference type="Pfam" id="PF00497">
    <property type="entry name" value="SBP_bac_3"/>
    <property type="match status" value="1"/>
</dbReference>
<evidence type="ECO:0000259" key="6">
    <source>
        <dbReference type="SMART" id="SM00062"/>
    </source>
</evidence>
<sequence>MKPSKLSLRSSAVALSLCSALGTLGALSYAPAAHADTIDDIEKRGVLRVAVPQDFAPFGSVGPSMQVEGLDIDVAALLAKKMGAKLELVPVTSANRIPYLQTKKVDLVISTLGKDAERDKVIDFSQPYSPYNNSVFGPASLKVNGPADLAGKTVGVARGTFQDLLLTKSVPPTAVVKRYDDNNGMIAAYVSGQVPLIGTGDFVATKLATLMPADAPNKPVLKYVIHESSCRVGLNKSEPKLMTRVNGILTDAKKNGELNAIVQKWLHVPLPQQMAQTFD</sequence>
<dbReference type="GO" id="GO:0030313">
    <property type="term" value="C:cell envelope"/>
    <property type="evidence" value="ECO:0007669"/>
    <property type="project" value="UniProtKB-SubCell"/>
</dbReference>
<evidence type="ECO:0000256" key="2">
    <source>
        <dbReference type="ARBA" id="ARBA00010333"/>
    </source>
</evidence>
<dbReference type="PANTHER" id="PTHR35936:SF37">
    <property type="entry name" value="AMINO ACID ABC TRANSPORTER SUBSTRATE-BINDING PROTEIN"/>
    <property type="match status" value="1"/>
</dbReference>
<dbReference type="EMBL" id="FCNZ02000019">
    <property type="protein sequence ID" value="SAL71539.1"/>
    <property type="molecule type" value="Genomic_DNA"/>
</dbReference>
<name>A0A158JS42_9BURK</name>
<dbReference type="PANTHER" id="PTHR35936">
    <property type="entry name" value="MEMBRANE-BOUND LYTIC MUREIN TRANSGLYCOSYLASE F"/>
    <property type="match status" value="1"/>
</dbReference>
<evidence type="ECO:0000256" key="1">
    <source>
        <dbReference type="ARBA" id="ARBA00004196"/>
    </source>
</evidence>
<dbReference type="SMART" id="SM00062">
    <property type="entry name" value="PBPb"/>
    <property type="match status" value="1"/>
</dbReference>
<reference evidence="7 9" key="1">
    <citation type="submission" date="2016-01" db="EMBL/GenBank/DDBJ databases">
        <authorList>
            <person name="Oliw E.H."/>
        </authorList>
    </citation>
    <scope>NUCLEOTIDE SEQUENCE [LARGE SCALE GENOMIC DNA]</scope>
    <source>
        <strain evidence="7">LMG 22936</strain>
    </source>
</reference>
<comment type="subcellular location">
    <subcellularLocation>
        <location evidence="1">Cell envelope</location>
    </subcellularLocation>
</comment>
<organism evidence="7 9">
    <name type="scientific">Caballeronia telluris</name>
    <dbReference type="NCBI Taxonomy" id="326475"/>
    <lineage>
        <taxon>Bacteria</taxon>
        <taxon>Pseudomonadati</taxon>
        <taxon>Pseudomonadota</taxon>
        <taxon>Betaproteobacteria</taxon>
        <taxon>Burkholderiales</taxon>
        <taxon>Burkholderiaceae</taxon>
        <taxon>Caballeronia</taxon>
    </lineage>
</organism>
<dbReference type="InterPro" id="IPR001638">
    <property type="entry name" value="Solute-binding_3/MltF_N"/>
</dbReference>
<accession>A0A158JS42</accession>
<evidence type="ECO:0000313" key="9">
    <source>
        <dbReference type="Proteomes" id="UP000054717"/>
    </source>
</evidence>
<evidence type="ECO:0000256" key="5">
    <source>
        <dbReference type="SAM" id="SignalP"/>
    </source>
</evidence>
<dbReference type="EMBL" id="FCNZ02000019">
    <property type="protein sequence ID" value="SAL71249.1"/>
    <property type="molecule type" value="Genomic_DNA"/>
</dbReference>
<dbReference type="Gene3D" id="3.40.190.10">
    <property type="entry name" value="Periplasmic binding protein-like II"/>
    <property type="match status" value="2"/>
</dbReference>
<keyword evidence="3 5" id="KW-0732">Signal</keyword>
<evidence type="ECO:0000256" key="4">
    <source>
        <dbReference type="RuleBase" id="RU003744"/>
    </source>
</evidence>
<feature type="domain" description="Solute-binding protein family 3/N-terminal" evidence="6">
    <location>
        <begin position="46"/>
        <end position="269"/>
    </location>
</feature>
<dbReference type="RefSeq" id="WP_087632382.1">
    <property type="nucleotide sequence ID" value="NZ_FCNZ02000019.1"/>
</dbReference>
<evidence type="ECO:0000313" key="7">
    <source>
        <dbReference type="EMBL" id="SAL71249.1"/>
    </source>
</evidence>
<keyword evidence="9" id="KW-1185">Reference proteome</keyword>